<keyword evidence="5 6" id="KW-0472">Membrane</keyword>
<proteinExistence type="predicted"/>
<evidence type="ECO:0000256" key="5">
    <source>
        <dbReference type="ARBA" id="ARBA00023136"/>
    </source>
</evidence>
<accession>A0AAE1N231</accession>
<dbReference type="InterPro" id="IPR049453">
    <property type="entry name" value="Memb_transporter_dom"/>
</dbReference>
<feature type="transmembrane region" description="Helical" evidence="6">
    <location>
        <begin position="156"/>
        <end position="177"/>
    </location>
</feature>
<evidence type="ECO:0000313" key="8">
    <source>
        <dbReference type="EMBL" id="KAK4281377.1"/>
    </source>
</evidence>
<comment type="subcellular location">
    <subcellularLocation>
        <location evidence="1">Cell membrane</location>
        <topology evidence="1">Multi-pass membrane protein</topology>
    </subcellularLocation>
</comment>
<evidence type="ECO:0000259" key="7">
    <source>
        <dbReference type="Pfam" id="PF13515"/>
    </source>
</evidence>
<gene>
    <name evidence="8" type="ORF">QN277_012880</name>
</gene>
<sequence>MSKATTIGVTRAELWRTRLGSALRTTLACTIVGCTALHGPAKLRQYLQFTSFSYVTTILIAPDANLGDTIRSCWHVFCATLQAMILSIVGLRVLGPEHCTSIPMAAAAVAVSTFMVALPEATALLTKRIAFGQIVIVYVSIVLHGAEDGDVLKYPIHVACSTALGAFASVLVMLFPYPRLAHFQVKKAFGLYAENASERFNHSLEAISSSDNSTGHDLCTRSKSLAKVGAKLLQWIKSNLDGMRWERPQMRDFNDKLQDKEIPLRGMDIALSSCTSAPVGSIDEELKGVLLDYRGRLSLKLNKQASCFASIDATTAPESRNIENSNSFLLPLKHLPTSFFLYCVQLLLEDTPIATNANNMEEKTQKTDARVLKRIKEVFMNMLPSRQNLTFALKCSVTMGLAVFFGLIYDKRHAIWSGLTIAICFVTGRQPTFSVSNARGQGTAMGMIYGVICRFVLHRFGGLSFLPLLPWVVFSCFLMHSKMYGRSGGISAVLGALLILGRNHYGPPAQFAIARIVEATIALTCFVGVEIIINPSRAASLAKSELSHSFRALQDCIDTLAIASSDKQKTCSQELRKRQKNLKSIACRLQEFIEEAEMEPNFWFLPFQGACYRKILDSLSTTTILVLFVAHSIEDISRLSLRGGVTSVELQERVNEVIELFKAKVGSTLKCLEEITRIKSLRKLERKWEERNHSGDIDIELGEHPNSDTIRVLRGHEEAESIACAFQQLLEDIADAVHSNSSSEEAVRGQIIADYSCLGFCITGLTRETIKIENEVKELVMWENPSSDSNLSEIYCKINDLRP</sequence>
<keyword evidence="2" id="KW-1003">Cell membrane</keyword>
<dbReference type="PANTHER" id="PTHR30509:SF34">
    <property type="entry name" value="F3L24.34 PROTEIN"/>
    <property type="match status" value="1"/>
</dbReference>
<feature type="transmembrane region" description="Helical" evidence="6">
    <location>
        <begin position="447"/>
        <end position="471"/>
    </location>
</feature>
<feature type="transmembrane region" description="Helical" evidence="6">
    <location>
        <begin position="512"/>
        <end position="533"/>
    </location>
</feature>
<protein>
    <recommendedName>
        <fullName evidence="7">Integral membrane bound transporter domain-containing protein</fullName>
    </recommendedName>
</protein>
<dbReference type="GO" id="GO:0005886">
    <property type="term" value="C:plasma membrane"/>
    <property type="evidence" value="ECO:0007669"/>
    <property type="project" value="UniProtKB-SubCell"/>
</dbReference>
<evidence type="ECO:0000256" key="3">
    <source>
        <dbReference type="ARBA" id="ARBA00022692"/>
    </source>
</evidence>
<comment type="caution">
    <text evidence="8">The sequence shown here is derived from an EMBL/GenBank/DDBJ whole genome shotgun (WGS) entry which is preliminary data.</text>
</comment>
<keyword evidence="9" id="KW-1185">Reference proteome</keyword>
<feature type="transmembrane region" description="Helical" evidence="6">
    <location>
        <begin position="483"/>
        <end position="500"/>
    </location>
</feature>
<feature type="domain" description="Integral membrane bound transporter" evidence="7">
    <location>
        <begin position="401"/>
        <end position="525"/>
    </location>
</feature>
<keyword evidence="3 6" id="KW-0812">Transmembrane</keyword>
<evidence type="ECO:0000313" key="9">
    <source>
        <dbReference type="Proteomes" id="UP001293593"/>
    </source>
</evidence>
<dbReference type="Proteomes" id="UP001293593">
    <property type="component" value="Unassembled WGS sequence"/>
</dbReference>
<evidence type="ECO:0000256" key="4">
    <source>
        <dbReference type="ARBA" id="ARBA00022989"/>
    </source>
</evidence>
<dbReference type="EMBL" id="JAWXYG010000002">
    <property type="protein sequence ID" value="KAK4281377.1"/>
    <property type="molecule type" value="Genomic_DNA"/>
</dbReference>
<dbReference type="PANTHER" id="PTHR30509">
    <property type="entry name" value="P-HYDROXYBENZOIC ACID EFFLUX PUMP SUBUNIT-RELATED"/>
    <property type="match status" value="1"/>
</dbReference>
<evidence type="ECO:0000256" key="1">
    <source>
        <dbReference type="ARBA" id="ARBA00004651"/>
    </source>
</evidence>
<feature type="transmembrane region" description="Helical" evidence="6">
    <location>
        <begin position="125"/>
        <end position="144"/>
    </location>
</feature>
<evidence type="ECO:0000256" key="6">
    <source>
        <dbReference type="SAM" id="Phobius"/>
    </source>
</evidence>
<evidence type="ECO:0000256" key="2">
    <source>
        <dbReference type="ARBA" id="ARBA00022475"/>
    </source>
</evidence>
<dbReference type="Pfam" id="PF13515">
    <property type="entry name" value="FUSC_2"/>
    <property type="match status" value="1"/>
</dbReference>
<reference evidence="8" key="1">
    <citation type="submission" date="2023-10" db="EMBL/GenBank/DDBJ databases">
        <title>Chromosome-level genome of the transformable northern wattle, Acacia crassicarpa.</title>
        <authorList>
            <person name="Massaro I."/>
            <person name="Sinha N.R."/>
            <person name="Poethig S."/>
            <person name="Leichty A.R."/>
        </authorList>
    </citation>
    <scope>NUCLEOTIDE SEQUENCE</scope>
    <source>
        <strain evidence="8">Acra3RX</strain>
        <tissue evidence="8">Leaf</tissue>
    </source>
</reference>
<feature type="transmembrane region" description="Helical" evidence="6">
    <location>
        <begin position="100"/>
        <end position="118"/>
    </location>
</feature>
<keyword evidence="4 6" id="KW-1133">Transmembrane helix</keyword>
<dbReference type="AlphaFoldDB" id="A0AAE1N231"/>
<feature type="transmembrane region" description="Helical" evidence="6">
    <location>
        <begin position="389"/>
        <end position="409"/>
    </location>
</feature>
<organism evidence="8 9">
    <name type="scientific">Acacia crassicarpa</name>
    <name type="common">northern wattle</name>
    <dbReference type="NCBI Taxonomy" id="499986"/>
    <lineage>
        <taxon>Eukaryota</taxon>
        <taxon>Viridiplantae</taxon>
        <taxon>Streptophyta</taxon>
        <taxon>Embryophyta</taxon>
        <taxon>Tracheophyta</taxon>
        <taxon>Spermatophyta</taxon>
        <taxon>Magnoliopsida</taxon>
        <taxon>eudicotyledons</taxon>
        <taxon>Gunneridae</taxon>
        <taxon>Pentapetalae</taxon>
        <taxon>rosids</taxon>
        <taxon>fabids</taxon>
        <taxon>Fabales</taxon>
        <taxon>Fabaceae</taxon>
        <taxon>Caesalpinioideae</taxon>
        <taxon>mimosoid clade</taxon>
        <taxon>Acacieae</taxon>
        <taxon>Acacia</taxon>
    </lineage>
</organism>
<feature type="transmembrane region" description="Helical" evidence="6">
    <location>
        <begin position="73"/>
        <end position="94"/>
    </location>
</feature>
<name>A0AAE1N231_9FABA</name>